<gene>
    <name evidence="3" type="primary">LOC108831567</name>
</gene>
<organism evidence="2 3">
    <name type="scientific">Raphanus sativus</name>
    <name type="common">Radish</name>
    <name type="synonym">Raphanus raphanistrum var. sativus</name>
    <dbReference type="NCBI Taxonomy" id="3726"/>
    <lineage>
        <taxon>Eukaryota</taxon>
        <taxon>Viridiplantae</taxon>
        <taxon>Streptophyta</taxon>
        <taxon>Embryophyta</taxon>
        <taxon>Tracheophyta</taxon>
        <taxon>Spermatophyta</taxon>
        <taxon>Magnoliopsida</taxon>
        <taxon>eudicotyledons</taxon>
        <taxon>Gunneridae</taxon>
        <taxon>Pentapetalae</taxon>
        <taxon>rosids</taxon>
        <taxon>malvids</taxon>
        <taxon>Brassicales</taxon>
        <taxon>Brassicaceae</taxon>
        <taxon>Brassiceae</taxon>
        <taxon>Raphanus</taxon>
    </lineage>
</organism>
<accession>A0A6J0LML1</accession>
<reference evidence="3" key="2">
    <citation type="submission" date="2025-08" db="UniProtKB">
        <authorList>
            <consortium name="RefSeq"/>
        </authorList>
    </citation>
    <scope>IDENTIFICATION</scope>
    <source>
        <tissue evidence="3">Leaf</tissue>
    </source>
</reference>
<dbReference type="RefSeq" id="XP_018460596.2">
    <property type="nucleotide sequence ID" value="XM_018605094.2"/>
</dbReference>
<feature type="domain" description="NOG1 N-terminal helical" evidence="1">
    <location>
        <begin position="5"/>
        <end position="162"/>
    </location>
</feature>
<proteinExistence type="predicted"/>
<reference evidence="2" key="1">
    <citation type="journal article" date="2019" name="Database">
        <title>The radish genome database (RadishGD): an integrated information resource for radish genomics.</title>
        <authorList>
            <person name="Yu H.J."/>
            <person name="Baek S."/>
            <person name="Lee Y.J."/>
            <person name="Cho A."/>
            <person name="Mun J.H."/>
        </authorList>
    </citation>
    <scope>NUCLEOTIDE SEQUENCE [LARGE SCALE GENOMIC DNA]</scope>
    <source>
        <strain evidence="2">cv. WK10039</strain>
    </source>
</reference>
<dbReference type="InterPro" id="IPR041623">
    <property type="entry name" value="NOG1_N"/>
</dbReference>
<dbReference type="KEGG" id="rsz:108831567"/>
<keyword evidence="2" id="KW-1185">Reference proteome</keyword>
<sequence>MENEFKKISSAVPKESDFFDVIISVKKQRPTCVNADDDSVAMEGCSYNVSSVMTRFYRMFFKVYDEFPDESRIDPLYGDILHQRFNYGYYLDARAELSFASWMMIEISDKYLDLLCADDCDSLGKCESLKRSALACMLVVVRRCVPCMAFLDKVREYMANLDDCVVGEHASAAATAKYNLDEGSPVPQPGEHEFAETIEHLVDPQTLVWLEELDRVPSAVS</sequence>
<dbReference type="Proteomes" id="UP000504610">
    <property type="component" value="Chromosome 9"/>
</dbReference>
<name>A0A6J0LML1_RAPSA</name>
<dbReference type="Pfam" id="PF17835">
    <property type="entry name" value="NOG1_N"/>
    <property type="match status" value="1"/>
</dbReference>
<dbReference type="Gene3D" id="1.20.120.1190">
    <property type="match status" value="1"/>
</dbReference>
<evidence type="ECO:0000313" key="2">
    <source>
        <dbReference type="Proteomes" id="UP000504610"/>
    </source>
</evidence>
<protein>
    <submittedName>
        <fullName evidence="3">Nucleolar GTP-binding protein 1 isoform X1</fullName>
    </submittedName>
</protein>
<evidence type="ECO:0000313" key="3">
    <source>
        <dbReference type="RefSeq" id="XP_018460596.2"/>
    </source>
</evidence>
<dbReference type="AlphaFoldDB" id="A0A6J0LML1"/>
<dbReference type="OrthoDB" id="1106448at2759"/>
<evidence type="ECO:0000259" key="1">
    <source>
        <dbReference type="Pfam" id="PF17835"/>
    </source>
</evidence>
<dbReference type="GeneID" id="108831567"/>